<keyword evidence="15" id="KW-1208">Phospholipid metabolism</keyword>
<evidence type="ECO:0000256" key="17">
    <source>
        <dbReference type="ARBA" id="ARBA00048586"/>
    </source>
</evidence>
<comment type="subcellular location">
    <subcellularLocation>
        <location evidence="2">Membrane</location>
        <topology evidence="2">Multi-pass membrane protein</topology>
    </subcellularLocation>
</comment>
<dbReference type="PANTHER" id="PTHR14269">
    <property type="entry name" value="CDP-DIACYLGLYCEROL--GLYCEROL-3-PHOSPHATE 3-PHOSPHATIDYLTRANSFERASE-RELATED"/>
    <property type="match status" value="1"/>
</dbReference>
<gene>
    <name evidence="21" type="ORF">A7K91_06415</name>
</gene>
<evidence type="ECO:0000256" key="20">
    <source>
        <dbReference type="SAM" id="Phobius"/>
    </source>
</evidence>
<keyword evidence="11 20" id="KW-1133">Transmembrane helix</keyword>
<evidence type="ECO:0000256" key="16">
    <source>
        <dbReference type="ARBA" id="ARBA00033018"/>
    </source>
</evidence>
<evidence type="ECO:0000313" key="22">
    <source>
        <dbReference type="Proteomes" id="UP000092024"/>
    </source>
</evidence>
<evidence type="ECO:0000256" key="19">
    <source>
        <dbReference type="SAM" id="MobiDB-lite"/>
    </source>
</evidence>
<organism evidence="21 22">
    <name type="scientific">Paenibacillus oryzae</name>
    <dbReference type="NCBI Taxonomy" id="1844972"/>
    <lineage>
        <taxon>Bacteria</taxon>
        <taxon>Bacillati</taxon>
        <taxon>Bacillota</taxon>
        <taxon>Bacilli</taxon>
        <taxon>Bacillales</taxon>
        <taxon>Paenibacillaceae</taxon>
        <taxon>Paenibacillus</taxon>
    </lineage>
</organism>
<comment type="function">
    <text evidence="1">This protein catalyzes the committed step to the synthesis of the acidic phospholipids.</text>
</comment>
<evidence type="ECO:0000256" key="3">
    <source>
        <dbReference type="ARBA" id="ARBA00005042"/>
    </source>
</evidence>
<protein>
    <recommendedName>
        <fullName evidence="7">CDP-diacylglycerol--glycerol-3-phosphate 3-phosphatidyltransferase</fullName>
        <ecNumber evidence="6">2.7.8.5</ecNumber>
    </recommendedName>
    <alternativeName>
        <fullName evidence="16">Phosphatidylglycerophosphate synthase</fullName>
    </alternativeName>
</protein>
<name>A0A1A5YDM2_9BACL</name>
<dbReference type="GO" id="GO:0006655">
    <property type="term" value="P:phosphatidylglycerol biosynthetic process"/>
    <property type="evidence" value="ECO:0007669"/>
    <property type="project" value="UniProtKB-UniPathway"/>
</dbReference>
<evidence type="ECO:0000256" key="12">
    <source>
        <dbReference type="ARBA" id="ARBA00023098"/>
    </source>
</evidence>
<feature type="transmembrane region" description="Helical" evidence="20">
    <location>
        <begin position="112"/>
        <end position="132"/>
    </location>
</feature>
<keyword evidence="14" id="KW-0594">Phospholipid biosynthesis</keyword>
<dbReference type="InterPro" id="IPR048254">
    <property type="entry name" value="CDP_ALCOHOL_P_TRANSF_CS"/>
</dbReference>
<evidence type="ECO:0000256" key="18">
    <source>
        <dbReference type="RuleBase" id="RU003750"/>
    </source>
</evidence>
<comment type="similarity">
    <text evidence="5 18">Belongs to the CDP-alcohol phosphatidyltransferase class-I family.</text>
</comment>
<evidence type="ECO:0000256" key="2">
    <source>
        <dbReference type="ARBA" id="ARBA00004141"/>
    </source>
</evidence>
<dbReference type="Gene3D" id="1.20.120.1760">
    <property type="match status" value="1"/>
</dbReference>
<reference evidence="21 22" key="1">
    <citation type="submission" date="2016-05" db="EMBL/GenBank/DDBJ databases">
        <title>Paenibacillus oryzae. sp. nov., isolated from the rice root.</title>
        <authorList>
            <person name="Zhang J."/>
            <person name="Zhang X."/>
        </authorList>
    </citation>
    <scope>NUCLEOTIDE SEQUENCE [LARGE SCALE GENOMIC DNA]</scope>
    <source>
        <strain evidence="21 22">1DrF-4</strain>
    </source>
</reference>
<dbReference type="InterPro" id="IPR004570">
    <property type="entry name" value="Phosphatidylglycerol_P_synth"/>
</dbReference>
<evidence type="ECO:0000256" key="9">
    <source>
        <dbReference type="ARBA" id="ARBA00022679"/>
    </source>
</evidence>
<dbReference type="Pfam" id="PF01066">
    <property type="entry name" value="CDP-OH_P_transf"/>
    <property type="match status" value="1"/>
</dbReference>
<keyword evidence="8" id="KW-0444">Lipid biosynthesis</keyword>
<evidence type="ECO:0000256" key="10">
    <source>
        <dbReference type="ARBA" id="ARBA00022692"/>
    </source>
</evidence>
<dbReference type="STRING" id="1844972.A7K91_06415"/>
<keyword evidence="13 20" id="KW-0472">Membrane</keyword>
<accession>A0A1A5YDM2</accession>
<keyword evidence="12" id="KW-0443">Lipid metabolism</keyword>
<dbReference type="InterPro" id="IPR000462">
    <property type="entry name" value="CDP-OH_P_trans"/>
</dbReference>
<evidence type="ECO:0000256" key="8">
    <source>
        <dbReference type="ARBA" id="ARBA00022516"/>
    </source>
</evidence>
<dbReference type="EC" id="2.7.8.5" evidence="6"/>
<comment type="caution">
    <text evidence="21">The sequence shown here is derived from an EMBL/GenBank/DDBJ whole genome shotgun (WGS) entry which is preliminary data.</text>
</comment>
<dbReference type="PIRSF" id="PIRSF000847">
    <property type="entry name" value="Phos_ph_gly_syn"/>
    <property type="match status" value="1"/>
</dbReference>
<evidence type="ECO:0000256" key="5">
    <source>
        <dbReference type="ARBA" id="ARBA00010441"/>
    </source>
</evidence>
<evidence type="ECO:0000313" key="21">
    <source>
        <dbReference type="EMBL" id="OBR63679.1"/>
    </source>
</evidence>
<keyword evidence="9 18" id="KW-0808">Transferase</keyword>
<evidence type="ECO:0000256" key="7">
    <source>
        <dbReference type="ARBA" id="ARBA00014944"/>
    </source>
</evidence>
<keyword evidence="10 20" id="KW-0812">Transmembrane</keyword>
<evidence type="ECO:0000256" key="14">
    <source>
        <dbReference type="ARBA" id="ARBA00023209"/>
    </source>
</evidence>
<feature type="transmembrane region" description="Helical" evidence="20">
    <location>
        <begin position="138"/>
        <end position="157"/>
    </location>
</feature>
<dbReference type="PROSITE" id="PS00379">
    <property type="entry name" value="CDP_ALCOHOL_P_TRANSF"/>
    <property type="match status" value="1"/>
</dbReference>
<dbReference type="UniPathway" id="UPA00084">
    <property type="reaction ID" value="UER00503"/>
</dbReference>
<comment type="pathway">
    <text evidence="4">Lipid metabolism.</text>
</comment>
<evidence type="ECO:0000256" key="13">
    <source>
        <dbReference type="ARBA" id="ARBA00023136"/>
    </source>
</evidence>
<keyword evidence="22" id="KW-1185">Reference proteome</keyword>
<dbReference type="Proteomes" id="UP000092024">
    <property type="component" value="Unassembled WGS sequence"/>
</dbReference>
<dbReference type="InterPro" id="IPR050324">
    <property type="entry name" value="CDP-alcohol_PTase-I"/>
</dbReference>
<comment type="catalytic activity">
    <reaction evidence="17">
        <text>a CDP-1,2-diacyl-sn-glycerol + sn-glycerol 3-phosphate = a 1,2-diacyl-sn-glycero-3-phospho-(1'-sn-glycero-3'-phosphate) + CMP + H(+)</text>
        <dbReference type="Rhea" id="RHEA:12593"/>
        <dbReference type="ChEBI" id="CHEBI:15378"/>
        <dbReference type="ChEBI" id="CHEBI:57597"/>
        <dbReference type="ChEBI" id="CHEBI:58332"/>
        <dbReference type="ChEBI" id="CHEBI:60110"/>
        <dbReference type="ChEBI" id="CHEBI:60377"/>
        <dbReference type="EC" id="2.7.8.5"/>
    </reaction>
</comment>
<proteinExistence type="inferred from homology"/>
<comment type="pathway">
    <text evidence="3">Phospholipid metabolism; phosphatidylglycerol biosynthesis; phosphatidylglycerol from CDP-diacylglycerol: step 1/2.</text>
</comment>
<feature type="transmembrane region" description="Helical" evidence="20">
    <location>
        <begin position="12"/>
        <end position="38"/>
    </location>
</feature>
<dbReference type="PANTHER" id="PTHR14269:SF62">
    <property type="entry name" value="CDP-DIACYLGLYCEROL--GLYCEROL-3-PHOSPHATE 3-PHOSPHATIDYLTRANSFERASE 1, CHLOROPLASTIC"/>
    <property type="match status" value="1"/>
</dbReference>
<feature type="region of interest" description="Disordered" evidence="19">
    <location>
        <begin position="162"/>
        <end position="183"/>
    </location>
</feature>
<sequence>MLTALRFFLIPVYIIIFASGHMIPAFLVVIAAGVTDVLDGHIARRYGMITPAGQMLDPLADKLMIIAVIVTLLYAGHISWWAAGALFLRDLGMIVGGLILHFRGKKNVPANWMGKLTTVLLYGAIMFIFFQASFAEGFLWAVIAFSFLTSIVYAGAYRKLNPKQSSQPERPSGPEEPQNQKEA</sequence>
<evidence type="ECO:0000256" key="4">
    <source>
        <dbReference type="ARBA" id="ARBA00005189"/>
    </source>
</evidence>
<dbReference type="GO" id="GO:0016020">
    <property type="term" value="C:membrane"/>
    <property type="evidence" value="ECO:0007669"/>
    <property type="project" value="UniProtKB-SubCell"/>
</dbReference>
<dbReference type="AlphaFoldDB" id="A0A1A5YDM2"/>
<evidence type="ECO:0000256" key="15">
    <source>
        <dbReference type="ARBA" id="ARBA00023264"/>
    </source>
</evidence>
<evidence type="ECO:0000256" key="11">
    <source>
        <dbReference type="ARBA" id="ARBA00022989"/>
    </source>
</evidence>
<dbReference type="EMBL" id="LYPA01000071">
    <property type="protein sequence ID" value="OBR63679.1"/>
    <property type="molecule type" value="Genomic_DNA"/>
</dbReference>
<evidence type="ECO:0000256" key="1">
    <source>
        <dbReference type="ARBA" id="ARBA00003973"/>
    </source>
</evidence>
<dbReference type="InterPro" id="IPR043130">
    <property type="entry name" value="CDP-OH_PTrfase_TM_dom"/>
</dbReference>
<evidence type="ECO:0000256" key="6">
    <source>
        <dbReference type="ARBA" id="ARBA00013170"/>
    </source>
</evidence>
<dbReference type="GO" id="GO:0008444">
    <property type="term" value="F:CDP-diacylglycerol-glycerol-3-phosphate 3-phosphatidyltransferase activity"/>
    <property type="evidence" value="ECO:0007669"/>
    <property type="project" value="UniProtKB-EC"/>
</dbReference>